<dbReference type="AlphaFoldDB" id="A0A9W8GY65"/>
<sequence length="523" mass="57318">MLHSLAVISTLLGVSSLAAAGSMAFFRNTGSSCPAHYTEWATTPHAPFSTGPLRIPSMRPPPECRSFTSAAVEKALSRISAQITDPDVRQLLINIMPNTLDTAIAWHYPGKKGKPDYPYTFVITGDINAQWTRDSTNQLLPLLPYAETDASLNTLIAGLVNMQAEQIAAYPFANAYKPPARSGLVPGENGWARGDSVHPPFDLRTVFEAKFEIDSLAAFFKLSTAFWRQQQQDADSLLDMGVWRRAVTIAVELLVQLQAPTFDSEQRLTDATVRFVRTANTPTESSFGGGRGNPIRRTGMVRTLFRPSDDSVIFPFLVPANAMLAVELRALADMLDSTGDVTIASRSRRLAEDITRGIYEFGTAEHPKYGQVFAYEVDGYGSRLLMDDANVPSLLALPYLGFVNATDPIYQNTRRMLLSPDNPWYFSNGTSGLLSGIGSPHTGFRKVWPMSVAIQALTSDDQQEIVDAVRMLAASTSGLGLMHESVDIDSANGNSFTRPWFAWCNGVVSELITRVVFEYPGLL</sequence>
<protein>
    <recommendedName>
        <fullName evidence="4">Glycoside hydrolase family 125 protein</fullName>
    </recommendedName>
</protein>
<dbReference type="OrthoDB" id="7771656at2759"/>
<feature type="chain" id="PRO_5040741818" description="Glycoside hydrolase family 125 protein" evidence="1">
    <location>
        <begin position="21"/>
        <end position="523"/>
    </location>
</feature>
<dbReference type="EMBL" id="JANBUH010000413">
    <property type="protein sequence ID" value="KAJ2751346.1"/>
    <property type="molecule type" value="Genomic_DNA"/>
</dbReference>
<keyword evidence="1" id="KW-0732">Signal</keyword>
<dbReference type="GO" id="GO:0005975">
    <property type="term" value="P:carbohydrate metabolic process"/>
    <property type="evidence" value="ECO:0007669"/>
    <property type="project" value="InterPro"/>
</dbReference>
<dbReference type="InterPro" id="IPR012341">
    <property type="entry name" value="6hp_glycosidase-like_sf"/>
</dbReference>
<dbReference type="SMART" id="SM01149">
    <property type="entry name" value="DUF1237"/>
    <property type="match status" value="1"/>
</dbReference>
<evidence type="ECO:0000313" key="2">
    <source>
        <dbReference type="EMBL" id="KAJ2751346.1"/>
    </source>
</evidence>
<dbReference type="GO" id="GO:0003824">
    <property type="term" value="F:catalytic activity"/>
    <property type="evidence" value="ECO:0007669"/>
    <property type="project" value="UniProtKB-ARBA"/>
</dbReference>
<dbReference type="Proteomes" id="UP001140011">
    <property type="component" value="Unassembled WGS sequence"/>
</dbReference>
<organism evidence="2 3">
    <name type="scientific">Coemansia pectinata</name>
    <dbReference type="NCBI Taxonomy" id="1052879"/>
    <lineage>
        <taxon>Eukaryota</taxon>
        <taxon>Fungi</taxon>
        <taxon>Fungi incertae sedis</taxon>
        <taxon>Zoopagomycota</taxon>
        <taxon>Kickxellomycotina</taxon>
        <taxon>Kickxellomycetes</taxon>
        <taxon>Kickxellales</taxon>
        <taxon>Kickxellaceae</taxon>
        <taxon>Coemansia</taxon>
    </lineage>
</organism>
<evidence type="ECO:0000313" key="3">
    <source>
        <dbReference type="Proteomes" id="UP001140011"/>
    </source>
</evidence>
<comment type="caution">
    <text evidence="2">The sequence shown here is derived from an EMBL/GenBank/DDBJ whole genome shotgun (WGS) entry which is preliminary data.</text>
</comment>
<dbReference type="PIRSF" id="PIRSF028846">
    <property type="entry name" value="UCP028846"/>
    <property type="match status" value="1"/>
</dbReference>
<feature type="signal peptide" evidence="1">
    <location>
        <begin position="1"/>
        <end position="20"/>
    </location>
</feature>
<dbReference type="Pfam" id="PF06824">
    <property type="entry name" value="Glyco_hydro_125"/>
    <property type="match status" value="1"/>
</dbReference>
<evidence type="ECO:0008006" key="4">
    <source>
        <dbReference type="Google" id="ProtNLM"/>
    </source>
</evidence>
<dbReference type="InterPro" id="IPR008313">
    <property type="entry name" value="GH125"/>
</dbReference>
<evidence type="ECO:0000256" key="1">
    <source>
        <dbReference type="SAM" id="SignalP"/>
    </source>
</evidence>
<dbReference type="InterPro" id="IPR008928">
    <property type="entry name" value="6-hairpin_glycosidase_sf"/>
</dbReference>
<reference evidence="2" key="1">
    <citation type="submission" date="2022-07" db="EMBL/GenBank/DDBJ databases">
        <title>Phylogenomic reconstructions and comparative analyses of Kickxellomycotina fungi.</title>
        <authorList>
            <person name="Reynolds N.K."/>
            <person name="Stajich J.E."/>
            <person name="Barry K."/>
            <person name="Grigoriev I.V."/>
            <person name="Crous P."/>
            <person name="Smith M.E."/>
        </authorList>
    </citation>
    <scope>NUCLEOTIDE SEQUENCE</scope>
    <source>
        <strain evidence="2">BCRC 34297</strain>
    </source>
</reference>
<gene>
    <name evidence="2" type="ORF">GGI19_004534</name>
</gene>
<keyword evidence="3" id="KW-1185">Reference proteome</keyword>
<dbReference type="Gene3D" id="1.50.10.10">
    <property type="match status" value="1"/>
</dbReference>
<dbReference type="PANTHER" id="PTHR31047:SF0">
    <property type="entry name" value="MEIOTICALLY UP-REGULATED GENE 157 PROTEIN"/>
    <property type="match status" value="1"/>
</dbReference>
<dbReference type="SUPFAM" id="SSF48208">
    <property type="entry name" value="Six-hairpin glycosidases"/>
    <property type="match status" value="1"/>
</dbReference>
<proteinExistence type="predicted"/>
<dbReference type="PANTHER" id="PTHR31047">
    <property type="entry name" value="MEIOTICALLY UP-REGULATED GENE 157 PROTEIN"/>
    <property type="match status" value="1"/>
</dbReference>
<name>A0A9W8GY65_9FUNG</name>
<accession>A0A9W8GY65</accession>